<accession>A0A930KWV8</accession>
<dbReference type="AlphaFoldDB" id="A0A930KWV8"/>
<proteinExistence type="predicted"/>
<dbReference type="GO" id="GO:0006355">
    <property type="term" value="P:regulation of DNA-templated transcription"/>
    <property type="evidence" value="ECO:0007669"/>
    <property type="project" value="InterPro"/>
</dbReference>
<dbReference type="SUPFAM" id="SSF143100">
    <property type="entry name" value="TTHA1013/TTHA0281-like"/>
    <property type="match status" value="1"/>
</dbReference>
<evidence type="ECO:0000313" key="1">
    <source>
        <dbReference type="EMBL" id="MBF1658460.1"/>
    </source>
</evidence>
<reference evidence="1" key="1">
    <citation type="submission" date="2020-04" db="EMBL/GenBank/DDBJ databases">
        <title>Deep metagenomics examines the oral microbiome during advanced dental caries in children, revealing novel taxa and co-occurrences with host molecules.</title>
        <authorList>
            <person name="Baker J.L."/>
            <person name="Morton J.T."/>
            <person name="Dinis M."/>
            <person name="Alvarez R."/>
            <person name="Tran N.C."/>
            <person name="Knight R."/>
            <person name="Edlund A."/>
        </authorList>
    </citation>
    <scope>NUCLEOTIDE SEQUENCE</scope>
    <source>
        <strain evidence="1">JCVI_29_bin.11</strain>
    </source>
</reference>
<name>A0A930KWV8_9MICC</name>
<dbReference type="Pfam" id="PF05534">
    <property type="entry name" value="HicB"/>
    <property type="match status" value="1"/>
</dbReference>
<dbReference type="SUPFAM" id="SSF47598">
    <property type="entry name" value="Ribbon-helix-helix"/>
    <property type="match status" value="1"/>
</dbReference>
<dbReference type="EMBL" id="JABZXL010000002">
    <property type="protein sequence ID" value="MBF1658460.1"/>
    <property type="molecule type" value="Genomic_DNA"/>
</dbReference>
<sequence length="115" mass="13085">MLSHTLPRQELYTYRVEWSEDDQEFVGTVAEFPSLSYLAPTSTEAFAGIREVVADTLEILEEDGREAPEPFSLRSFSGRFNLRVSPQLHRRLVQQAALSHQSLNQYVSQQLEAVA</sequence>
<dbReference type="InterPro" id="IPR010985">
    <property type="entry name" value="Ribbon_hlx_hlx"/>
</dbReference>
<dbReference type="Proteomes" id="UP000713964">
    <property type="component" value="Unassembled WGS sequence"/>
</dbReference>
<comment type="caution">
    <text evidence="1">The sequence shown here is derived from an EMBL/GenBank/DDBJ whole genome shotgun (WGS) entry which is preliminary data.</text>
</comment>
<dbReference type="Gene3D" id="3.30.160.250">
    <property type="match status" value="1"/>
</dbReference>
<dbReference type="RefSeq" id="WP_049345365.1">
    <property type="nucleotide sequence ID" value="NZ_CAJLGA010000013.1"/>
</dbReference>
<organism evidence="1 2">
    <name type="scientific">Rothia mucilaginosa</name>
    <dbReference type="NCBI Taxonomy" id="43675"/>
    <lineage>
        <taxon>Bacteria</taxon>
        <taxon>Bacillati</taxon>
        <taxon>Actinomycetota</taxon>
        <taxon>Actinomycetes</taxon>
        <taxon>Micrococcales</taxon>
        <taxon>Micrococcaceae</taxon>
        <taxon>Rothia</taxon>
    </lineage>
</organism>
<dbReference type="InterPro" id="IPR008651">
    <property type="entry name" value="Uncharacterised_HicB"/>
</dbReference>
<dbReference type="InterPro" id="IPR035069">
    <property type="entry name" value="TTHA1013/TTHA0281-like"/>
</dbReference>
<gene>
    <name evidence="1" type="ORF">HXO58_01310</name>
</gene>
<evidence type="ECO:0000313" key="2">
    <source>
        <dbReference type="Proteomes" id="UP000713964"/>
    </source>
</evidence>
<protein>
    <submittedName>
        <fullName evidence="1">Toxin-antitoxin system HicB family antitoxin</fullName>
    </submittedName>
</protein>